<reference evidence="1" key="1">
    <citation type="submission" date="2019-08" db="EMBL/GenBank/DDBJ databases">
        <authorList>
            <person name="Kucharzyk K."/>
            <person name="Murdoch R.W."/>
            <person name="Higgins S."/>
            <person name="Loffler F."/>
        </authorList>
    </citation>
    <scope>NUCLEOTIDE SEQUENCE</scope>
</reference>
<organism evidence="1">
    <name type="scientific">bioreactor metagenome</name>
    <dbReference type="NCBI Taxonomy" id="1076179"/>
    <lineage>
        <taxon>unclassified sequences</taxon>
        <taxon>metagenomes</taxon>
        <taxon>ecological metagenomes</taxon>
    </lineage>
</organism>
<dbReference type="InterPro" id="IPR012334">
    <property type="entry name" value="Pectin_lyas_fold"/>
</dbReference>
<protein>
    <submittedName>
        <fullName evidence="1">Uncharacterized protein</fullName>
    </submittedName>
</protein>
<name>A0A645JP66_9ZZZZ</name>
<dbReference type="EMBL" id="VSSQ01146933">
    <property type="protein sequence ID" value="MPN65092.1"/>
    <property type="molecule type" value="Genomic_DNA"/>
</dbReference>
<proteinExistence type="predicted"/>
<comment type="caution">
    <text evidence="1">The sequence shown here is derived from an EMBL/GenBank/DDBJ whole genome shotgun (WGS) entry which is preliminary data.</text>
</comment>
<sequence length="71" mass="7891">MGWNNWGKKENEKTAFYAEYQSKGPGANPQARAGFSHQLKTTKGYEISTVLAGDDGWNPVKNGNAVFEIKR</sequence>
<dbReference type="AlphaFoldDB" id="A0A645JP66"/>
<accession>A0A645JP66</accession>
<dbReference type="Gene3D" id="2.160.20.10">
    <property type="entry name" value="Single-stranded right-handed beta-helix, Pectin lyase-like"/>
    <property type="match status" value="1"/>
</dbReference>
<evidence type="ECO:0000313" key="1">
    <source>
        <dbReference type="EMBL" id="MPN65092.1"/>
    </source>
</evidence>
<gene>
    <name evidence="1" type="ORF">SDC9_212871</name>
</gene>